<organism evidence="3 4">
    <name type="scientific">Mytilus edulis</name>
    <name type="common">Blue mussel</name>
    <dbReference type="NCBI Taxonomy" id="6550"/>
    <lineage>
        <taxon>Eukaryota</taxon>
        <taxon>Metazoa</taxon>
        <taxon>Spiralia</taxon>
        <taxon>Lophotrochozoa</taxon>
        <taxon>Mollusca</taxon>
        <taxon>Bivalvia</taxon>
        <taxon>Autobranchia</taxon>
        <taxon>Pteriomorphia</taxon>
        <taxon>Mytilida</taxon>
        <taxon>Mytiloidea</taxon>
        <taxon>Mytilidae</taxon>
        <taxon>Mytilinae</taxon>
        <taxon>Mytilus</taxon>
    </lineage>
</organism>
<comment type="caution">
    <text evidence="3">The sequence shown here is derived from an EMBL/GenBank/DDBJ whole genome shotgun (WGS) entry which is preliminary data.</text>
</comment>
<feature type="compositionally biased region" description="Polar residues" evidence="2">
    <location>
        <begin position="290"/>
        <end position="302"/>
    </location>
</feature>
<feature type="coiled-coil region" evidence="1">
    <location>
        <begin position="22"/>
        <end position="49"/>
    </location>
</feature>
<accession>A0A8S3TK40</accession>
<sequence>MAALSKHRDELQTVIRTYKSLFETTEQLIKELKSSVHEAQLEENRIKEDLTTENTPCTVTKCEFYIVHSSEIVDSVDRLISERTRQRENIMTAPRRICSWLQLHKNHNSTRTTSSRKGENIKIHMVTAPQEPQVLGKIGHLALVADTDIARGDVVAHVFRYGLCVVTFTTDKVSKVLPLSHHTDKEMVTELSNGKFGGLMNKALPIEKLRGAVFGEPLPNTFDESSTLISTVQSYKAALLRTQRAQEELQEQVDHYKDAEMQSKHKECRKLNNSSKMCYNAEYKIYSPSRPNIQTKTISDAPSPNKRARTSAVTPTPPTRSGTTPTPPTRSSGTTLTPPARIPTPLTRGSGNTTAPSTRGTGTTLTPPARTQTPSTRGSGTIPSPSTRSSGGTSQPSTRASGSTTNVPEDVIVISSASASSVPSTPTRQSKRISSQTPTSNKRLRKT</sequence>
<protein>
    <submittedName>
        <fullName evidence="3">SMCHD1</fullName>
    </submittedName>
</protein>
<reference evidence="3" key="1">
    <citation type="submission" date="2021-03" db="EMBL/GenBank/DDBJ databases">
        <authorList>
            <person name="Bekaert M."/>
        </authorList>
    </citation>
    <scope>NUCLEOTIDE SEQUENCE</scope>
</reference>
<feature type="compositionally biased region" description="Low complexity" evidence="2">
    <location>
        <begin position="412"/>
        <end position="427"/>
    </location>
</feature>
<evidence type="ECO:0000256" key="1">
    <source>
        <dbReference type="SAM" id="Coils"/>
    </source>
</evidence>
<dbReference type="OrthoDB" id="10036779at2759"/>
<feature type="coiled-coil region" evidence="1">
    <location>
        <begin position="232"/>
        <end position="262"/>
    </location>
</feature>
<dbReference type="PANTHER" id="PTHR22640:SF2">
    <property type="entry name" value="STRUCTURAL MAINTENANCE OF CHROMOSOMES FLEXIBLE HINGE DOMAIN-CONTAINING PROTEIN 1"/>
    <property type="match status" value="1"/>
</dbReference>
<evidence type="ECO:0000313" key="3">
    <source>
        <dbReference type="EMBL" id="CAG2233961.1"/>
    </source>
</evidence>
<proteinExistence type="predicted"/>
<dbReference type="InterPro" id="IPR038892">
    <property type="entry name" value="SMCHD1"/>
</dbReference>
<feature type="region of interest" description="Disordered" evidence="2">
    <location>
        <begin position="290"/>
        <end position="447"/>
    </location>
</feature>
<keyword evidence="4" id="KW-1185">Reference proteome</keyword>
<dbReference type="AlphaFoldDB" id="A0A8S3TK40"/>
<dbReference type="Proteomes" id="UP000683360">
    <property type="component" value="Unassembled WGS sequence"/>
</dbReference>
<dbReference type="GO" id="GO:0006302">
    <property type="term" value="P:double-strand break repair"/>
    <property type="evidence" value="ECO:0007669"/>
    <property type="project" value="InterPro"/>
</dbReference>
<gene>
    <name evidence="3" type="ORF">MEDL_46694</name>
</gene>
<name>A0A8S3TK40_MYTED</name>
<dbReference type="PANTHER" id="PTHR22640">
    <property type="entry name" value="STRUCTURAL MAINTENANCE OF CHROMOSOMES FLEXIBLE HINGE DOMAIN-CONTAINING PROTEIN 1"/>
    <property type="match status" value="1"/>
</dbReference>
<feature type="compositionally biased region" description="Polar residues" evidence="2">
    <location>
        <begin position="432"/>
        <end position="441"/>
    </location>
</feature>
<feature type="compositionally biased region" description="Low complexity" evidence="2">
    <location>
        <begin position="319"/>
        <end position="339"/>
    </location>
</feature>
<feature type="compositionally biased region" description="Low complexity" evidence="2">
    <location>
        <begin position="353"/>
        <end position="398"/>
    </location>
</feature>
<keyword evidence="1" id="KW-0175">Coiled coil</keyword>
<evidence type="ECO:0000256" key="2">
    <source>
        <dbReference type="SAM" id="MobiDB-lite"/>
    </source>
</evidence>
<evidence type="ECO:0000313" key="4">
    <source>
        <dbReference type="Proteomes" id="UP000683360"/>
    </source>
</evidence>
<dbReference type="EMBL" id="CAJPWZ010002222">
    <property type="protein sequence ID" value="CAG2233961.1"/>
    <property type="molecule type" value="Genomic_DNA"/>
</dbReference>